<protein>
    <submittedName>
        <fullName evidence="1">Uncharacterized protein</fullName>
    </submittedName>
</protein>
<evidence type="ECO:0000313" key="1">
    <source>
        <dbReference type="EMBL" id="MBX49268.1"/>
    </source>
</evidence>
<name>A0A2P2P3E6_RHIMU</name>
<dbReference type="AlphaFoldDB" id="A0A2P2P3E6"/>
<proteinExistence type="predicted"/>
<reference evidence="1" key="1">
    <citation type="submission" date="2018-02" db="EMBL/GenBank/DDBJ databases">
        <title>Rhizophora mucronata_Transcriptome.</title>
        <authorList>
            <person name="Meera S.P."/>
            <person name="Sreeshan A."/>
            <person name="Augustine A."/>
        </authorList>
    </citation>
    <scope>NUCLEOTIDE SEQUENCE</scope>
    <source>
        <tissue evidence="1">Leaf</tissue>
    </source>
</reference>
<sequence>MVDVYIQPLTAGHKNQSSKRTSKIECFQILIMILLVGLSVLPNNLRKSCESNHMDNNETALQTWKLE</sequence>
<dbReference type="EMBL" id="GGEC01068784">
    <property type="protein sequence ID" value="MBX49268.1"/>
    <property type="molecule type" value="Transcribed_RNA"/>
</dbReference>
<accession>A0A2P2P3E6</accession>
<organism evidence="1">
    <name type="scientific">Rhizophora mucronata</name>
    <name type="common">Asiatic mangrove</name>
    <dbReference type="NCBI Taxonomy" id="61149"/>
    <lineage>
        <taxon>Eukaryota</taxon>
        <taxon>Viridiplantae</taxon>
        <taxon>Streptophyta</taxon>
        <taxon>Embryophyta</taxon>
        <taxon>Tracheophyta</taxon>
        <taxon>Spermatophyta</taxon>
        <taxon>Magnoliopsida</taxon>
        <taxon>eudicotyledons</taxon>
        <taxon>Gunneridae</taxon>
        <taxon>Pentapetalae</taxon>
        <taxon>rosids</taxon>
        <taxon>fabids</taxon>
        <taxon>Malpighiales</taxon>
        <taxon>Rhizophoraceae</taxon>
        <taxon>Rhizophora</taxon>
    </lineage>
</organism>